<sequence length="190" mass="20903">MTDRLAPALRRRHILTTAMKVIAQEGYCGLTLRAFAGHCGMTAPGLLHYFSGMPEILVAALRLRDESDRAELAAMLASTRTLREALDTVVGYNAARPERARFYAVVQAEAIDPEHPAHDFFRERPTELARLLARSDTTAGDEALVRHVLAVLDGLQTHWLLDPDTFSLTDAWTTVADALLGPTAQTPIRS</sequence>
<evidence type="ECO:0000313" key="7">
    <source>
        <dbReference type="Proteomes" id="UP001596074"/>
    </source>
</evidence>
<evidence type="ECO:0000256" key="2">
    <source>
        <dbReference type="ARBA" id="ARBA00023125"/>
    </source>
</evidence>
<comment type="caution">
    <text evidence="6">The sequence shown here is derived from an EMBL/GenBank/DDBJ whole genome shotgun (WGS) entry which is preliminary data.</text>
</comment>
<reference evidence="7" key="1">
    <citation type="journal article" date="2019" name="Int. J. Syst. Evol. Microbiol.">
        <title>The Global Catalogue of Microorganisms (GCM) 10K type strain sequencing project: providing services to taxonomists for standard genome sequencing and annotation.</title>
        <authorList>
            <consortium name="The Broad Institute Genomics Platform"/>
            <consortium name="The Broad Institute Genome Sequencing Center for Infectious Disease"/>
            <person name="Wu L."/>
            <person name="Ma J."/>
        </authorList>
    </citation>
    <scope>NUCLEOTIDE SEQUENCE [LARGE SCALE GENOMIC DNA]</scope>
    <source>
        <strain evidence="7">KCTC 42087</strain>
    </source>
</reference>
<dbReference type="InterPro" id="IPR050109">
    <property type="entry name" value="HTH-type_TetR-like_transc_reg"/>
</dbReference>
<dbReference type="Proteomes" id="UP001596074">
    <property type="component" value="Unassembled WGS sequence"/>
</dbReference>
<dbReference type="PROSITE" id="PS50977">
    <property type="entry name" value="HTH_TETR_2"/>
    <property type="match status" value="1"/>
</dbReference>
<organism evidence="6 7">
    <name type="scientific">Actinomadura rugatobispora</name>
    <dbReference type="NCBI Taxonomy" id="1994"/>
    <lineage>
        <taxon>Bacteria</taxon>
        <taxon>Bacillati</taxon>
        <taxon>Actinomycetota</taxon>
        <taxon>Actinomycetes</taxon>
        <taxon>Streptosporangiales</taxon>
        <taxon>Thermomonosporaceae</taxon>
        <taxon>Actinomadura</taxon>
    </lineage>
</organism>
<dbReference type="EMBL" id="JBHSON010000028">
    <property type="protein sequence ID" value="MFC5748124.1"/>
    <property type="molecule type" value="Genomic_DNA"/>
</dbReference>
<name>A0ABW1A2A8_9ACTN</name>
<feature type="DNA-binding region" description="H-T-H motif" evidence="4">
    <location>
        <begin position="31"/>
        <end position="50"/>
    </location>
</feature>
<keyword evidence="2 4" id="KW-0238">DNA-binding</keyword>
<dbReference type="Gene3D" id="1.10.357.10">
    <property type="entry name" value="Tetracycline Repressor, domain 2"/>
    <property type="match status" value="1"/>
</dbReference>
<dbReference type="SUPFAM" id="SSF48498">
    <property type="entry name" value="Tetracyclin repressor-like, C-terminal domain"/>
    <property type="match status" value="1"/>
</dbReference>
<proteinExistence type="predicted"/>
<evidence type="ECO:0000313" key="6">
    <source>
        <dbReference type="EMBL" id="MFC5748124.1"/>
    </source>
</evidence>
<evidence type="ECO:0000256" key="1">
    <source>
        <dbReference type="ARBA" id="ARBA00023015"/>
    </source>
</evidence>
<keyword evidence="1" id="KW-0805">Transcription regulation</keyword>
<dbReference type="InterPro" id="IPR009057">
    <property type="entry name" value="Homeodomain-like_sf"/>
</dbReference>
<evidence type="ECO:0000256" key="4">
    <source>
        <dbReference type="PROSITE-ProRule" id="PRU00335"/>
    </source>
</evidence>
<keyword evidence="7" id="KW-1185">Reference proteome</keyword>
<dbReference type="Pfam" id="PF00440">
    <property type="entry name" value="TetR_N"/>
    <property type="match status" value="1"/>
</dbReference>
<dbReference type="PANTHER" id="PTHR30055">
    <property type="entry name" value="HTH-TYPE TRANSCRIPTIONAL REGULATOR RUTR"/>
    <property type="match status" value="1"/>
</dbReference>
<dbReference type="InterPro" id="IPR036271">
    <property type="entry name" value="Tet_transcr_reg_TetR-rel_C_sf"/>
</dbReference>
<evidence type="ECO:0000259" key="5">
    <source>
        <dbReference type="PROSITE" id="PS50977"/>
    </source>
</evidence>
<keyword evidence="3" id="KW-0804">Transcription</keyword>
<gene>
    <name evidence="6" type="ORF">ACFPZN_21055</name>
</gene>
<dbReference type="RefSeq" id="WP_378283761.1">
    <property type="nucleotide sequence ID" value="NZ_JBHSON010000028.1"/>
</dbReference>
<dbReference type="InterPro" id="IPR001647">
    <property type="entry name" value="HTH_TetR"/>
</dbReference>
<feature type="domain" description="HTH tetR-type" evidence="5">
    <location>
        <begin position="8"/>
        <end position="68"/>
    </location>
</feature>
<protein>
    <submittedName>
        <fullName evidence="6">TetR/AcrR family transcriptional regulator</fullName>
    </submittedName>
</protein>
<accession>A0ABW1A2A8</accession>
<dbReference type="SUPFAM" id="SSF46689">
    <property type="entry name" value="Homeodomain-like"/>
    <property type="match status" value="1"/>
</dbReference>
<evidence type="ECO:0000256" key="3">
    <source>
        <dbReference type="ARBA" id="ARBA00023163"/>
    </source>
</evidence>
<dbReference type="PANTHER" id="PTHR30055:SF234">
    <property type="entry name" value="HTH-TYPE TRANSCRIPTIONAL REGULATOR BETI"/>
    <property type="match status" value="1"/>
</dbReference>